<evidence type="ECO:0000256" key="1">
    <source>
        <dbReference type="ARBA" id="ARBA00003195"/>
    </source>
</evidence>
<keyword evidence="10" id="KW-0472">Membrane</keyword>
<organism evidence="14 15">
    <name type="scientific">Orchesella dallaii</name>
    <dbReference type="NCBI Taxonomy" id="48710"/>
    <lineage>
        <taxon>Eukaryota</taxon>
        <taxon>Metazoa</taxon>
        <taxon>Ecdysozoa</taxon>
        <taxon>Arthropoda</taxon>
        <taxon>Hexapoda</taxon>
        <taxon>Collembola</taxon>
        <taxon>Entomobryomorpha</taxon>
        <taxon>Entomobryoidea</taxon>
        <taxon>Orchesellidae</taxon>
        <taxon>Orchesellinae</taxon>
        <taxon>Orchesella</taxon>
    </lineage>
</organism>
<dbReference type="Pfam" id="PF05047">
    <property type="entry name" value="L51_S25_CI-B8"/>
    <property type="match status" value="1"/>
</dbReference>
<keyword evidence="8" id="KW-0249">Electron transport</keyword>
<keyword evidence="6" id="KW-0679">Respiratory chain</keyword>
<dbReference type="PANTHER" id="PTHR12878">
    <property type="entry name" value="NADH-UBIQUINONE OXIDOREDUCTASE B8 SUBUNIT"/>
    <property type="match status" value="1"/>
</dbReference>
<evidence type="ECO:0000256" key="8">
    <source>
        <dbReference type="ARBA" id="ARBA00022982"/>
    </source>
</evidence>
<keyword evidence="9" id="KW-0496">Mitochondrion</keyword>
<dbReference type="PANTHER" id="PTHR12878:SF0">
    <property type="entry name" value="NADH DEHYDROGENASE [UBIQUINONE] 1 ALPHA SUBCOMPLEX SUBUNIT 2"/>
    <property type="match status" value="1"/>
</dbReference>
<dbReference type="Proteomes" id="UP001642540">
    <property type="component" value="Unassembled WGS sequence"/>
</dbReference>
<proteinExistence type="inferred from homology"/>
<comment type="similarity">
    <text evidence="3">Belongs to the complex I NDUFA2 subunit family.</text>
</comment>
<evidence type="ECO:0000313" key="15">
    <source>
        <dbReference type="Proteomes" id="UP001642540"/>
    </source>
</evidence>
<dbReference type="InterPro" id="IPR036249">
    <property type="entry name" value="Thioredoxin-like_sf"/>
</dbReference>
<evidence type="ECO:0000256" key="5">
    <source>
        <dbReference type="ARBA" id="ARBA00022448"/>
    </source>
</evidence>
<comment type="caution">
    <text evidence="14">The sequence shown here is derived from an EMBL/GenBank/DDBJ whole genome shotgun (WGS) entry which is preliminary data.</text>
</comment>
<protein>
    <recommendedName>
        <fullName evidence="4">NADH dehydrogenase [ubiquinone] 1 alpha subcomplex subunit 2</fullName>
    </recommendedName>
    <alternativeName>
        <fullName evidence="11">Complex I-B8</fullName>
    </alternativeName>
    <alternativeName>
        <fullName evidence="12">NADH-ubiquinone oxidoreductase B8 subunit</fullName>
    </alternativeName>
</protein>
<dbReference type="SUPFAM" id="SSF52833">
    <property type="entry name" value="Thioredoxin-like"/>
    <property type="match status" value="1"/>
</dbReference>
<dbReference type="SMART" id="SM00916">
    <property type="entry name" value="L51_S25_CI-B8"/>
    <property type="match status" value="1"/>
</dbReference>
<dbReference type="EMBL" id="CAXLJM020000007">
    <property type="protein sequence ID" value="CAL8073852.1"/>
    <property type="molecule type" value="Genomic_DNA"/>
</dbReference>
<keyword evidence="15" id="KW-1185">Reference proteome</keyword>
<keyword evidence="5" id="KW-0813">Transport</keyword>
<sequence>MAARFGSAVRELRIHLCQKSPASKGVREWVEKHYVDTKKANPQFPILIRECSNVTPKVYARYALGKENSAVLSDKSAADVGRTIEMLAKQ</sequence>
<accession>A0ABP1PQY1</accession>
<evidence type="ECO:0000256" key="2">
    <source>
        <dbReference type="ARBA" id="ARBA00004443"/>
    </source>
</evidence>
<evidence type="ECO:0000256" key="10">
    <source>
        <dbReference type="ARBA" id="ARBA00023136"/>
    </source>
</evidence>
<comment type="subcellular location">
    <subcellularLocation>
        <location evidence="2">Mitochondrion inner membrane</location>
        <topology evidence="2">Peripheral membrane protein</topology>
        <orientation evidence="2">Matrix side</orientation>
    </subcellularLocation>
</comment>
<evidence type="ECO:0000256" key="7">
    <source>
        <dbReference type="ARBA" id="ARBA00022792"/>
    </source>
</evidence>
<gene>
    <name evidence="14" type="ORF">ODALV1_LOCUS2728</name>
</gene>
<dbReference type="InterPro" id="IPR007741">
    <property type="entry name" value="Ribosomal_mL43/mS25/NADH_DH"/>
</dbReference>
<evidence type="ECO:0000256" key="4">
    <source>
        <dbReference type="ARBA" id="ARBA00016394"/>
    </source>
</evidence>
<evidence type="ECO:0000256" key="11">
    <source>
        <dbReference type="ARBA" id="ARBA00031441"/>
    </source>
</evidence>
<reference evidence="14 15" key="1">
    <citation type="submission" date="2024-08" db="EMBL/GenBank/DDBJ databases">
        <authorList>
            <person name="Cucini C."/>
            <person name="Frati F."/>
        </authorList>
    </citation>
    <scope>NUCLEOTIDE SEQUENCE [LARGE SCALE GENOMIC DNA]</scope>
</reference>
<evidence type="ECO:0000256" key="6">
    <source>
        <dbReference type="ARBA" id="ARBA00022660"/>
    </source>
</evidence>
<keyword evidence="7" id="KW-0999">Mitochondrion inner membrane</keyword>
<name>A0ABP1PQY1_9HEXA</name>
<dbReference type="PIRSF" id="PIRSF005822">
    <property type="entry name" value="NDUA2"/>
    <property type="match status" value="1"/>
</dbReference>
<evidence type="ECO:0000259" key="13">
    <source>
        <dbReference type="SMART" id="SM00916"/>
    </source>
</evidence>
<evidence type="ECO:0000256" key="9">
    <source>
        <dbReference type="ARBA" id="ARBA00023128"/>
    </source>
</evidence>
<dbReference type="InterPro" id="IPR016464">
    <property type="entry name" value="NADH_Ub_cplx-1_asu_su-2"/>
</dbReference>
<dbReference type="Gene3D" id="3.40.30.10">
    <property type="entry name" value="Glutaredoxin"/>
    <property type="match status" value="1"/>
</dbReference>
<feature type="domain" description="Ribosomal protein/NADH dehydrogenase" evidence="13">
    <location>
        <begin position="18"/>
        <end position="90"/>
    </location>
</feature>
<evidence type="ECO:0000256" key="12">
    <source>
        <dbReference type="ARBA" id="ARBA00032513"/>
    </source>
</evidence>
<evidence type="ECO:0000313" key="14">
    <source>
        <dbReference type="EMBL" id="CAL8073852.1"/>
    </source>
</evidence>
<comment type="function">
    <text evidence="1">Accessory subunit of the mitochondrial membrane respiratory chain NADH dehydrogenase (Complex I), that is believed not to be involved in catalysis. Complex I functions in the transfer of electrons from NADH to the respiratory chain. The immediate electron acceptor for the enzyme is believed to be ubiquinone.</text>
</comment>
<evidence type="ECO:0000256" key="3">
    <source>
        <dbReference type="ARBA" id="ARBA00008939"/>
    </source>
</evidence>